<dbReference type="Proteomes" id="UP000001016">
    <property type="component" value="Chromosome"/>
</dbReference>
<dbReference type="STRING" id="272632.MSC_0791"/>
<dbReference type="AlphaFoldDB" id="Q6MSI3"/>
<accession>Q6MSI3</accession>
<name>Q6MSI3_MYCMS</name>
<evidence type="ECO:0000313" key="3">
    <source>
        <dbReference type="Proteomes" id="UP000001016"/>
    </source>
</evidence>
<keyword evidence="1" id="KW-1133">Transmembrane helix</keyword>
<reference evidence="2 3" key="1">
    <citation type="journal article" date="2004" name="Genome Res.">
        <title>The genome sequence of Mycoplasma mycoides subsp. mycoides SC type strain PG1T, the causative agent of contagious bovine pleuropneumonia (CBPP).</title>
        <authorList>
            <person name="Westberg J."/>
            <person name="Persson A."/>
            <person name="Holmberg A."/>
            <person name="Goesmann A."/>
            <person name="Lundeberg J."/>
            <person name="Johansson K.-E."/>
            <person name="Pettersson B."/>
            <person name="Uhlen M."/>
        </authorList>
    </citation>
    <scope>NUCLEOTIDE SEQUENCE [LARGE SCALE GENOMIC DNA]</scope>
    <source>
        <strain evidence="2 3">PG1</strain>
    </source>
</reference>
<protein>
    <submittedName>
        <fullName evidence="2">Hypothetical transmembrane protein</fullName>
    </submittedName>
</protein>
<evidence type="ECO:0000256" key="1">
    <source>
        <dbReference type="SAM" id="Phobius"/>
    </source>
</evidence>
<sequence>MINYLSILNSIGISSFKTCLKIYSPTPPWSAVKLVISSAAFLTISSFVFFIATPVPANLIASKSFSPSPKNKISSGFIFNSFATYSKP</sequence>
<dbReference type="HOGENOM" id="CLU_2465736_0_0_14"/>
<feature type="transmembrane region" description="Helical" evidence="1">
    <location>
        <begin position="34"/>
        <end position="61"/>
    </location>
</feature>
<evidence type="ECO:0000313" key="2">
    <source>
        <dbReference type="EMBL" id="CAE77407.1"/>
    </source>
</evidence>
<dbReference type="KEGG" id="mmy:MSC_0791"/>
<gene>
    <name evidence="2" type="ordered locus">MSC_0791</name>
</gene>
<keyword evidence="1 2" id="KW-0812">Transmembrane</keyword>
<keyword evidence="3" id="KW-1185">Reference proteome</keyword>
<proteinExistence type="predicted"/>
<keyword evidence="1" id="KW-0472">Membrane</keyword>
<organism evidence="2 3">
    <name type="scientific">Mycoplasma mycoides subsp. mycoides SC (strain CCUG 32753 / NCTC 10114 / PG1)</name>
    <dbReference type="NCBI Taxonomy" id="272632"/>
    <lineage>
        <taxon>Bacteria</taxon>
        <taxon>Bacillati</taxon>
        <taxon>Mycoplasmatota</taxon>
        <taxon>Mollicutes</taxon>
        <taxon>Mycoplasmataceae</taxon>
        <taxon>Mycoplasma</taxon>
    </lineage>
</organism>
<dbReference type="EMBL" id="BX293980">
    <property type="protein sequence ID" value="CAE77407.1"/>
    <property type="molecule type" value="Genomic_DNA"/>
</dbReference>